<evidence type="ECO:0000256" key="2">
    <source>
        <dbReference type="ARBA" id="ARBA00022517"/>
    </source>
</evidence>
<dbReference type="GO" id="GO:0016788">
    <property type="term" value="F:hydrolase activity, acting on ester bonds"/>
    <property type="evidence" value="ECO:0007669"/>
    <property type="project" value="UniProtKB-UniRule"/>
</dbReference>
<dbReference type="Pfam" id="PF03652">
    <property type="entry name" value="RuvX"/>
    <property type="match status" value="1"/>
</dbReference>
<comment type="caution">
    <text evidence="7">The sequence shown here is derived from an EMBL/GenBank/DDBJ whole genome shotgun (WGS) entry which is preliminary data.</text>
</comment>
<evidence type="ECO:0000256" key="5">
    <source>
        <dbReference type="HAMAP-Rule" id="MF_00651"/>
    </source>
</evidence>
<feature type="domain" description="YqgF/RNase H-like" evidence="6">
    <location>
        <begin position="1"/>
        <end position="93"/>
    </location>
</feature>
<dbReference type="HAMAP" id="MF_00651">
    <property type="entry name" value="Nuclease_YqgF"/>
    <property type="match status" value="1"/>
</dbReference>
<dbReference type="SMART" id="SM00732">
    <property type="entry name" value="YqgFc"/>
    <property type="match status" value="1"/>
</dbReference>
<dbReference type="GO" id="GO:0004518">
    <property type="term" value="F:nuclease activity"/>
    <property type="evidence" value="ECO:0007669"/>
    <property type="project" value="UniProtKB-KW"/>
</dbReference>
<comment type="similarity">
    <text evidence="5">Belongs to the YqgF HJR family.</text>
</comment>
<dbReference type="EC" id="3.1.-.-" evidence="5"/>
<dbReference type="GO" id="GO:0005829">
    <property type="term" value="C:cytosol"/>
    <property type="evidence" value="ECO:0007669"/>
    <property type="project" value="TreeGrafter"/>
</dbReference>
<keyword evidence="2 5" id="KW-0690">Ribosome biogenesis</keyword>
<evidence type="ECO:0000256" key="1">
    <source>
        <dbReference type="ARBA" id="ARBA00022490"/>
    </source>
</evidence>
<proteinExistence type="inferred from homology"/>
<reference evidence="7 8" key="1">
    <citation type="journal article" date="2016" name="Nat. Commun.">
        <title>Thousands of microbial genomes shed light on interconnected biogeochemical processes in an aquifer system.</title>
        <authorList>
            <person name="Anantharaman K."/>
            <person name="Brown C.T."/>
            <person name="Hug L.A."/>
            <person name="Sharon I."/>
            <person name="Castelle C.J."/>
            <person name="Probst A.J."/>
            <person name="Thomas B.C."/>
            <person name="Singh A."/>
            <person name="Wilkins M.J."/>
            <person name="Karaoz U."/>
            <person name="Brodie E.L."/>
            <person name="Williams K.H."/>
            <person name="Hubbard S.S."/>
            <person name="Banfield J.F."/>
        </authorList>
    </citation>
    <scope>NUCLEOTIDE SEQUENCE [LARGE SCALE GENOMIC DNA]</scope>
</reference>
<dbReference type="STRING" id="1802517.A2892_04915"/>
<evidence type="ECO:0000256" key="4">
    <source>
        <dbReference type="ARBA" id="ARBA00022801"/>
    </source>
</evidence>
<dbReference type="GO" id="GO:0000967">
    <property type="term" value="P:rRNA 5'-end processing"/>
    <property type="evidence" value="ECO:0007669"/>
    <property type="project" value="UniProtKB-UniRule"/>
</dbReference>
<dbReference type="Proteomes" id="UP000176404">
    <property type="component" value="Unassembled WGS sequence"/>
</dbReference>
<dbReference type="Gene3D" id="3.30.420.140">
    <property type="entry name" value="YqgF/RNase H-like domain"/>
    <property type="match status" value="1"/>
</dbReference>
<dbReference type="InterPro" id="IPR012337">
    <property type="entry name" value="RNaseH-like_sf"/>
</dbReference>
<keyword evidence="4 5" id="KW-0378">Hydrolase</keyword>
<name>A0A1F8B6B5_9BACT</name>
<comment type="subcellular location">
    <subcellularLocation>
        <location evidence="5">Cytoplasm</location>
    </subcellularLocation>
</comment>
<dbReference type="PANTHER" id="PTHR33317">
    <property type="entry name" value="POLYNUCLEOTIDYL TRANSFERASE, RIBONUCLEASE H-LIKE SUPERFAMILY PROTEIN"/>
    <property type="match status" value="1"/>
</dbReference>
<dbReference type="SUPFAM" id="SSF53098">
    <property type="entry name" value="Ribonuclease H-like"/>
    <property type="match status" value="1"/>
</dbReference>
<evidence type="ECO:0000256" key="3">
    <source>
        <dbReference type="ARBA" id="ARBA00022722"/>
    </source>
</evidence>
<keyword evidence="3 5" id="KW-0540">Nuclease</keyword>
<dbReference type="EMBL" id="MGHD01000026">
    <property type="protein sequence ID" value="OGM58908.1"/>
    <property type="molecule type" value="Genomic_DNA"/>
</dbReference>
<dbReference type="AlphaFoldDB" id="A0A1F8B6B5"/>
<gene>
    <name evidence="7" type="ORF">A2892_04915</name>
</gene>
<protein>
    <recommendedName>
        <fullName evidence="5">Putative pre-16S rRNA nuclease</fullName>
        <ecNumber evidence="5">3.1.-.-</ecNumber>
    </recommendedName>
</protein>
<accession>A0A1F8B6B5</accession>
<keyword evidence="1 5" id="KW-0963">Cytoplasm</keyword>
<dbReference type="InterPro" id="IPR037027">
    <property type="entry name" value="YqgF/RNaseH-like_dom_sf"/>
</dbReference>
<dbReference type="CDD" id="cd16964">
    <property type="entry name" value="YqgF"/>
    <property type="match status" value="1"/>
</dbReference>
<dbReference type="PANTHER" id="PTHR33317:SF4">
    <property type="entry name" value="POLYNUCLEOTIDYL TRANSFERASE, RIBONUCLEASE H-LIKE SUPERFAMILY PROTEIN"/>
    <property type="match status" value="1"/>
</dbReference>
<sequence>MRILGVDYGRKKIGLALASTRIAEPFKVIRYRDYEEAIEKLRQVVQVEKVEKFVLGISEGKMAEETRKFARRIEEKLKIPIVFQDETLTTRRSQELSIEAGIKRKKRKALEDAYSATLILQSFLDSIM</sequence>
<organism evidence="7 8">
    <name type="scientific">Candidatus Woesebacteria bacterium RIFCSPLOWO2_01_FULL_39_10b</name>
    <dbReference type="NCBI Taxonomy" id="1802517"/>
    <lineage>
        <taxon>Bacteria</taxon>
        <taxon>Candidatus Woeseibacteriota</taxon>
    </lineage>
</organism>
<evidence type="ECO:0000259" key="6">
    <source>
        <dbReference type="SMART" id="SM00732"/>
    </source>
</evidence>
<evidence type="ECO:0000313" key="8">
    <source>
        <dbReference type="Proteomes" id="UP000176404"/>
    </source>
</evidence>
<dbReference type="InterPro" id="IPR005227">
    <property type="entry name" value="YqgF"/>
</dbReference>
<dbReference type="NCBIfam" id="TIGR00250">
    <property type="entry name" value="RNAse_H_YqgF"/>
    <property type="match status" value="1"/>
</dbReference>
<dbReference type="InterPro" id="IPR006641">
    <property type="entry name" value="YqgF/RNaseH-like_dom"/>
</dbReference>
<evidence type="ECO:0000313" key="7">
    <source>
        <dbReference type="EMBL" id="OGM58908.1"/>
    </source>
</evidence>
<comment type="function">
    <text evidence="5">Could be a nuclease involved in processing of the 5'-end of pre-16S rRNA.</text>
</comment>